<gene>
    <name evidence="1" type="ORF">HF519_22150</name>
</gene>
<evidence type="ECO:0008006" key="3">
    <source>
        <dbReference type="Google" id="ProtNLM"/>
    </source>
</evidence>
<keyword evidence="2" id="KW-1185">Reference proteome</keyword>
<name>A0A848DP97_9PSEU</name>
<dbReference type="AlphaFoldDB" id="A0A848DP97"/>
<organism evidence="1 2">
    <name type="scientific">Pseudonocardia bannensis</name>
    <dbReference type="NCBI Taxonomy" id="630973"/>
    <lineage>
        <taxon>Bacteria</taxon>
        <taxon>Bacillati</taxon>
        <taxon>Actinomycetota</taxon>
        <taxon>Actinomycetes</taxon>
        <taxon>Pseudonocardiales</taxon>
        <taxon>Pseudonocardiaceae</taxon>
        <taxon>Pseudonocardia</taxon>
    </lineage>
</organism>
<comment type="caution">
    <text evidence="1">The sequence shown here is derived from an EMBL/GenBank/DDBJ whole genome shotgun (WGS) entry which is preliminary data.</text>
</comment>
<protein>
    <recommendedName>
        <fullName evidence="3">LLM class flavin-dependent oxidoreductase</fullName>
    </recommendedName>
</protein>
<dbReference type="Proteomes" id="UP000586918">
    <property type="component" value="Unassembled WGS sequence"/>
</dbReference>
<reference evidence="1 2" key="1">
    <citation type="submission" date="2020-04" db="EMBL/GenBank/DDBJ databases">
        <authorList>
            <person name="Klaysubun C."/>
            <person name="Duangmal K."/>
            <person name="Lipun K."/>
        </authorList>
    </citation>
    <scope>NUCLEOTIDE SEQUENCE [LARGE SCALE GENOMIC DNA]</scope>
    <source>
        <strain evidence="1 2">DSM 45300</strain>
    </source>
</reference>
<feature type="non-terminal residue" evidence="1">
    <location>
        <position position="1"/>
    </location>
</feature>
<accession>A0A848DP97</accession>
<evidence type="ECO:0000313" key="1">
    <source>
        <dbReference type="EMBL" id="NMH94231.1"/>
    </source>
</evidence>
<sequence length="91" mass="9625">GRDGVPYLAATAYYALGEHARSAARQYLTDYYAFLGPDAAGRIADSTLTDADALKKQAAEFADAGCDELIFFPCAADADEIDLLARAMLAA</sequence>
<proteinExistence type="predicted"/>
<dbReference type="EMBL" id="JAAXKZ010000100">
    <property type="protein sequence ID" value="NMH94231.1"/>
    <property type="molecule type" value="Genomic_DNA"/>
</dbReference>
<evidence type="ECO:0000313" key="2">
    <source>
        <dbReference type="Proteomes" id="UP000586918"/>
    </source>
</evidence>